<dbReference type="STRING" id="1121884.SAMN02745131_01934"/>
<dbReference type="RefSeq" id="WP_072835138.1">
    <property type="nucleotide sequence ID" value="NZ_FQUU01000007.1"/>
</dbReference>
<dbReference type="PANTHER" id="PTHR34980:SF3">
    <property type="entry name" value="BLR8105 PROTEIN"/>
    <property type="match status" value="1"/>
</dbReference>
<protein>
    <submittedName>
        <fullName evidence="2">Uncharacterized membrane protein YhaH, DUF805 family</fullName>
    </submittedName>
</protein>
<dbReference type="EMBL" id="FQUU01000007">
    <property type="protein sequence ID" value="SHF17114.1"/>
    <property type="molecule type" value="Genomic_DNA"/>
</dbReference>
<proteinExistence type="predicted"/>
<gene>
    <name evidence="2" type="ORF">SAMN02745131_01934</name>
</gene>
<feature type="transmembrane region" description="Helical" evidence="1">
    <location>
        <begin position="37"/>
        <end position="56"/>
    </location>
</feature>
<dbReference type="Pfam" id="PF05656">
    <property type="entry name" value="DUF805"/>
    <property type="match status" value="1"/>
</dbReference>
<evidence type="ECO:0000256" key="1">
    <source>
        <dbReference type="SAM" id="Phobius"/>
    </source>
</evidence>
<dbReference type="AlphaFoldDB" id="A0A1M4ZGD4"/>
<reference evidence="2 3" key="1">
    <citation type="submission" date="2016-11" db="EMBL/GenBank/DDBJ databases">
        <authorList>
            <person name="Jaros S."/>
            <person name="Januszkiewicz K."/>
            <person name="Wedrychowicz H."/>
        </authorList>
    </citation>
    <scope>NUCLEOTIDE SEQUENCE [LARGE SCALE GENOMIC DNA]</scope>
    <source>
        <strain evidence="2 3">DSM 18119</strain>
    </source>
</reference>
<dbReference type="InterPro" id="IPR008523">
    <property type="entry name" value="DUF805"/>
</dbReference>
<evidence type="ECO:0000313" key="2">
    <source>
        <dbReference type="EMBL" id="SHF17114.1"/>
    </source>
</evidence>
<keyword evidence="3" id="KW-1185">Reference proteome</keyword>
<keyword evidence="1" id="KW-1133">Transmembrane helix</keyword>
<dbReference type="GO" id="GO:0005886">
    <property type="term" value="C:plasma membrane"/>
    <property type="evidence" value="ECO:0007669"/>
    <property type="project" value="TreeGrafter"/>
</dbReference>
<name>A0A1M4ZGD4_9BACT</name>
<dbReference type="Proteomes" id="UP000184048">
    <property type="component" value="Unassembled WGS sequence"/>
</dbReference>
<accession>A0A1M4ZGD4</accession>
<dbReference type="OrthoDB" id="9812349at2"/>
<keyword evidence="1" id="KW-0472">Membrane</keyword>
<feature type="transmembrane region" description="Helical" evidence="1">
    <location>
        <begin position="12"/>
        <end position="31"/>
    </location>
</feature>
<sequence length="118" mass="13596">MFRHPFSFEGRIRRTEYGLSMLIYYAAYFILEIIDTSVHSEGLIFIAIIPMLWFMLAQGTKRCHDRGNNGGWQLIPFYALWLLFADGEPETNEYGADPKGRGDLLEELLAEEQTTAPM</sequence>
<dbReference type="PANTHER" id="PTHR34980">
    <property type="entry name" value="INNER MEMBRANE PROTEIN-RELATED-RELATED"/>
    <property type="match status" value="1"/>
</dbReference>
<organism evidence="2 3">
    <name type="scientific">Flavisolibacter ginsengisoli DSM 18119</name>
    <dbReference type="NCBI Taxonomy" id="1121884"/>
    <lineage>
        <taxon>Bacteria</taxon>
        <taxon>Pseudomonadati</taxon>
        <taxon>Bacteroidota</taxon>
        <taxon>Chitinophagia</taxon>
        <taxon>Chitinophagales</taxon>
        <taxon>Chitinophagaceae</taxon>
        <taxon>Flavisolibacter</taxon>
    </lineage>
</organism>
<keyword evidence="1" id="KW-0812">Transmembrane</keyword>
<evidence type="ECO:0000313" key="3">
    <source>
        <dbReference type="Proteomes" id="UP000184048"/>
    </source>
</evidence>